<dbReference type="Proteomes" id="UP000226431">
    <property type="component" value="Unassembled WGS sequence"/>
</dbReference>
<dbReference type="PROSITE" id="PS01132">
    <property type="entry name" value="ACTINS_ACT_LIKE"/>
    <property type="match status" value="1"/>
</dbReference>
<feature type="transmembrane region" description="Helical" evidence="10">
    <location>
        <begin position="764"/>
        <end position="784"/>
    </location>
</feature>
<dbReference type="STRING" id="2004952.A0A2C5XM61"/>
<dbReference type="FunFam" id="3.90.640.10:FF:000005">
    <property type="entry name" value="Actin-related protein 2"/>
    <property type="match status" value="1"/>
</dbReference>
<keyword evidence="8" id="KW-0206">Cytoskeleton</keyword>
<feature type="compositionally biased region" description="Polar residues" evidence="9">
    <location>
        <begin position="289"/>
        <end position="306"/>
    </location>
</feature>
<dbReference type="Gene3D" id="3.90.640.10">
    <property type="entry name" value="Actin, Chain A, domain 4"/>
    <property type="match status" value="1"/>
</dbReference>
<keyword evidence="11" id="KW-0732">Signal</keyword>
<evidence type="ECO:0000256" key="10">
    <source>
        <dbReference type="SAM" id="Phobius"/>
    </source>
</evidence>
<keyword evidence="14" id="KW-1185">Reference proteome</keyword>
<evidence type="ECO:0000256" key="1">
    <source>
        <dbReference type="ARBA" id="ARBA00004141"/>
    </source>
</evidence>
<keyword evidence="5" id="KW-0547">Nucleotide-binding</keyword>
<comment type="similarity">
    <text evidence="3">Belongs to the actin family. ARP2 subfamily.</text>
</comment>
<feature type="signal peptide" evidence="11">
    <location>
        <begin position="1"/>
        <end position="20"/>
    </location>
</feature>
<sequence>MKSVGIITLGTCLLAGTTLAIPPQDRSLHRRQYGGYMSRVNTGYKPKAETGYVPRVLNPYGVYEAEREREEADKRKNGGRVPGSKKEQRPDTPNTSRSTHAPQVPQGNPNPQGLPASQKKQIPQKASASNSSPDVLKAGQMPQRGPDLVAPAGSQGKSSDACPEGYKPQTISKPGAAQVSDAGNSTSQPQNQGSLERPDPALPSSRGKSADGCPTDKAQNAVGMPKSPAASEVQVSGATNSEASPTTPQVNGQDSQKHQGSDPGPVSPAGSKDSCPTGYVPQVKPMPDSSGSSAAPNPVSQENSDVITPPRYQPRQKEPHNSAYFLLIICIVQSGPLQFGFHIAELNAPQDVITCRKKSVPTAIARLSGWLLPPSQCIPMNEATFAFISSIFTLGALAGALASGPFSSRRGRRLTMRLTAAVYLAGSLVEAVASNAPFMSLGRFLSGLGAGASTVVVPLYVSETSPPSMSGLFGAMTQISINFGILTTQVLGYFLSHDREWRWILAVGAAISSVQAIGLLLVPESPVWLAAHGHVTTARQTLQRIRGKSDIDDEVASWGSGNGAEHEGLLPADGAAPSSASQSATKAPVHLGFIQVVKDSRYRPAIVALVGLMMAQQCCGINAIIMYSVSLFADVFPTSSALLTILISVVNLAMTAASAPLPDRLGRKTCLLISSVGQGTSALLLAFSIVFGWKLLSAVAVLFFVAFFAVGLGPIPFILASELVDQEAVGAAQSWCLSSNYVATFLVSQFFLMINTALNESLGGSGWVFFLFAALAAGSTLFVYQAVPETVGKKVLDGGTGFLKVGYAAQNFPEFQFPSIVGRPILRSEEKTDNDLVIKDIMCGDDAAAARTMLQISYPMENGIVKKWEDMQHLWDYTFFEKLKVDTQGQKILLTEPPMNPLKNREQMCEVMFDRYGFGGVYVAIQAVLALYAQGLSSGVVVDSGDGVTHIVPVYESVVLNHLTKRLDVAGRDVTRNLIKLLLRRGYALNRTADFETVRQIKEKLCYVSYDLELDKRLSEDTTVLVENYTLPDGRVIRVGSERFEAPECLFQPHLVDSESPGLGEFLFNTIQSADVDIRASLFKAIVLSGGSSMYPGLPSRLEKELKQLWLTRALQGNPERLNKFKVRIEDPPRRRHMVFLGGAVLANIMADKESMWVTKAEWEEQGPRVLDKLGPR</sequence>
<evidence type="ECO:0000256" key="6">
    <source>
        <dbReference type="ARBA" id="ARBA00022840"/>
    </source>
</evidence>
<evidence type="ECO:0000313" key="13">
    <source>
        <dbReference type="EMBL" id="PHH76619.1"/>
    </source>
</evidence>
<dbReference type="Pfam" id="PF07690">
    <property type="entry name" value="MFS_1"/>
    <property type="match status" value="1"/>
</dbReference>
<dbReference type="InterPro" id="IPR020846">
    <property type="entry name" value="MFS_dom"/>
</dbReference>
<dbReference type="InterPro" id="IPR003663">
    <property type="entry name" value="Sugar/inositol_transpt"/>
</dbReference>
<evidence type="ECO:0000313" key="14">
    <source>
        <dbReference type="Proteomes" id="UP000226431"/>
    </source>
</evidence>
<accession>A0A2C5XM61</accession>
<keyword evidence="10" id="KW-0812">Transmembrane</keyword>
<feature type="transmembrane region" description="Helical" evidence="10">
    <location>
        <begin position="605"/>
        <end position="629"/>
    </location>
</feature>
<feature type="transmembrane region" description="Helical" evidence="10">
    <location>
        <begin position="671"/>
        <end position="693"/>
    </location>
</feature>
<protein>
    <recommendedName>
        <fullName evidence="12">Major facilitator superfamily (MFS) profile domain-containing protein</fullName>
    </recommendedName>
</protein>
<dbReference type="GO" id="GO:0016020">
    <property type="term" value="C:membrane"/>
    <property type="evidence" value="ECO:0007669"/>
    <property type="project" value="UniProtKB-SubCell"/>
</dbReference>
<feature type="domain" description="Major facilitator superfamily (MFS) profile" evidence="12">
    <location>
        <begin position="328"/>
        <end position="791"/>
    </location>
</feature>
<name>A0A2C5XM61_9HYPO</name>
<dbReference type="GO" id="GO:0003779">
    <property type="term" value="F:actin binding"/>
    <property type="evidence" value="ECO:0007669"/>
    <property type="project" value="UniProtKB-KW"/>
</dbReference>
<keyword evidence="10" id="KW-1133">Transmembrane helix</keyword>
<evidence type="ECO:0000256" key="2">
    <source>
        <dbReference type="ARBA" id="ARBA00004245"/>
    </source>
</evidence>
<dbReference type="CDD" id="cd10220">
    <property type="entry name" value="ASKHA_NBD_Arp2"/>
    <property type="match status" value="1"/>
</dbReference>
<comment type="subcellular location">
    <subcellularLocation>
        <location evidence="2">Cytoplasm</location>
        <location evidence="2">Cytoskeleton</location>
    </subcellularLocation>
    <subcellularLocation>
        <location evidence="1">Membrane</location>
        <topology evidence="1">Multi-pass membrane protein</topology>
    </subcellularLocation>
</comment>
<dbReference type="GO" id="GO:0034314">
    <property type="term" value="P:Arp2/3 complex-mediated actin nucleation"/>
    <property type="evidence" value="ECO:0007669"/>
    <property type="project" value="UniProtKB-ARBA"/>
</dbReference>
<evidence type="ECO:0000256" key="4">
    <source>
        <dbReference type="ARBA" id="ARBA00022490"/>
    </source>
</evidence>
<feature type="transmembrane region" description="Helical" evidence="10">
    <location>
        <begin position="501"/>
        <end position="522"/>
    </location>
</feature>
<feature type="compositionally biased region" description="Polar residues" evidence="9">
    <location>
        <begin position="181"/>
        <end position="194"/>
    </location>
</feature>
<feature type="compositionally biased region" description="Low complexity" evidence="9">
    <location>
        <begin position="102"/>
        <end position="115"/>
    </location>
</feature>
<evidence type="ECO:0000256" key="5">
    <source>
        <dbReference type="ARBA" id="ARBA00022741"/>
    </source>
</evidence>
<dbReference type="SMART" id="SM00268">
    <property type="entry name" value="ACTIN"/>
    <property type="match status" value="1"/>
</dbReference>
<evidence type="ECO:0000256" key="7">
    <source>
        <dbReference type="ARBA" id="ARBA00023203"/>
    </source>
</evidence>
<dbReference type="SUPFAM" id="SSF103473">
    <property type="entry name" value="MFS general substrate transporter"/>
    <property type="match status" value="1"/>
</dbReference>
<dbReference type="InterPro" id="IPR043129">
    <property type="entry name" value="ATPase_NBD"/>
</dbReference>
<dbReference type="FunFam" id="3.30.420.40:FF:000050">
    <property type="entry name" value="Actin, alpha skeletal muscle"/>
    <property type="match status" value="1"/>
</dbReference>
<dbReference type="GO" id="GO:0022857">
    <property type="term" value="F:transmembrane transporter activity"/>
    <property type="evidence" value="ECO:0007669"/>
    <property type="project" value="InterPro"/>
</dbReference>
<organism evidence="13 14">
    <name type="scientific">Ophiocordyceps camponoti-rufipedis</name>
    <dbReference type="NCBI Taxonomy" id="2004952"/>
    <lineage>
        <taxon>Eukaryota</taxon>
        <taxon>Fungi</taxon>
        <taxon>Dikarya</taxon>
        <taxon>Ascomycota</taxon>
        <taxon>Pezizomycotina</taxon>
        <taxon>Sordariomycetes</taxon>
        <taxon>Hypocreomycetidae</taxon>
        <taxon>Hypocreales</taxon>
        <taxon>Ophiocordycipitaceae</taxon>
        <taxon>Ophiocordyceps</taxon>
    </lineage>
</organism>
<feature type="transmembrane region" description="Helical" evidence="10">
    <location>
        <begin position="473"/>
        <end position="495"/>
    </location>
</feature>
<feature type="compositionally biased region" description="Polar residues" evidence="9">
    <location>
        <begin position="118"/>
        <end position="133"/>
    </location>
</feature>
<dbReference type="InterPro" id="IPR011701">
    <property type="entry name" value="MFS"/>
</dbReference>
<dbReference type="SUPFAM" id="SSF53067">
    <property type="entry name" value="Actin-like ATPase domain"/>
    <property type="match status" value="2"/>
</dbReference>
<evidence type="ECO:0000256" key="8">
    <source>
        <dbReference type="ARBA" id="ARBA00023212"/>
    </source>
</evidence>
<dbReference type="InterPro" id="IPR004000">
    <property type="entry name" value="Actin"/>
</dbReference>
<feature type="compositionally biased region" description="Polar residues" evidence="9">
    <location>
        <begin position="91"/>
        <end position="101"/>
    </location>
</feature>
<feature type="transmembrane region" description="Helical" evidence="10">
    <location>
        <begin position="444"/>
        <end position="461"/>
    </location>
</feature>
<feature type="compositionally biased region" description="Basic and acidic residues" evidence="9">
    <location>
        <begin position="64"/>
        <end position="76"/>
    </location>
</feature>
<dbReference type="GO" id="GO:0005524">
    <property type="term" value="F:ATP binding"/>
    <property type="evidence" value="ECO:0007669"/>
    <property type="project" value="UniProtKB-KW"/>
</dbReference>
<feature type="transmembrane region" description="Helical" evidence="10">
    <location>
        <begin position="741"/>
        <end position="758"/>
    </location>
</feature>
<keyword evidence="4" id="KW-0963">Cytoplasm</keyword>
<dbReference type="InterPro" id="IPR020902">
    <property type="entry name" value="Actin/actin-like_CS"/>
</dbReference>
<dbReference type="AlphaFoldDB" id="A0A2C5XM61"/>
<proteinExistence type="inferred from homology"/>
<feature type="transmembrane region" description="Helical" evidence="10">
    <location>
        <begin position="385"/>
        <end position="406"/>
    </location>
</feature>
<evidence type="ECO:0000256" key="3">
    <source>
        <dbReference type="ARBA" id="ARBA00010121"/>
    </source>
</evidence>
<dbReference type="OrthoDB" id="5132116at2759"/>
<dbReference type="EMBL" id="NJES01000155">
    <property type="protein sequence ID" value="PHH76619.1"/>
    <property type="molecule type" value="Genomic_DNA"/>
</dbReference>
<dbReference type="PROSITE" id="PS50850">
    <property type="entry name" value="MFS"/>
    <property type="match status" value="1"/>
</dbReference>
<feature type="transmembrane region" description="Helical" evidence="10">
    <location>
        <begin position="699"/>
        <end position="720"/>
    </location>
</feature>
<dbReference type="InterPro" id="IPR036259">
    <property type="entry name" value="MFS_trans_sf"/>
</dbReference>
<evidence type="ECO:0000259" key="12">
    <source>
        <dbReference type="PROSITE" id="PS50850"/>
    </source>
</evidence>
<keyword evidence="6" id="KW-0067">ATP-binding</keyword>
<dbReference type="NCBIfam" id="TIGR00879">
    <property type="entry name" value="SP"/>
    <property type="match status" value="1"/>
</dbReference>
<evidence type="ECO:0000256" key="11">
    <source>
        <dbReference type="SAM" id="SignalP"/>
    </source>
</evidence>
<dbReference type="Gene3D" id="1.20.1250.20">
    <property type="entry name" value="MFS general substrate transporter like domains"/>
    <property type="match status" value="1"/>
</dbReference>
<feature type="compositionally biased region" description="Polar residues" evidence="9">
    <location>
        <begin position="233"/>
        <end position="254"/>
    </location>
</feature>
<gene>
    <name evidence="13" type="ORF">CDD80_1374</name>
</gene>
<dbReference type="Gene3D" id="3.30.420.40">
    <property type="match status" value="2"/>
</dbReference>
<evidence type="ECO:0000256" key="9">
    <source>
        <dbReference type="SAM" id="MobiDB-lite"/>
    </source>
</evidence>
<dbReference type="PRINTS" id="PR00190">
    <property type="entry name" value="ACTIN"/>
</dbReference>
<feature type="chain" id="PRO_5013310617" description="Major facilitator superfamily (MFS) profile domain-containing protein" evidence="11">
    <location>
        <begin position="21"/>
        <end position="1177"/>
    </location>
</feature>
<dbReference type="Pfam" id="PF00022">
    <property type="entry name" value="Actin"/>
    <property type="match status" value="1"/>
</dbReference>
<reference evidence="13 14" key="1">
    <citation type="submission" date="2017-06" db="EMBL/GenBank/DDBJ databases">
        <title>Ant-infecting Ophiocordyceps genomes reveal a high diversity of potential behavioral manipulation genes and a possible major role for enterotoxins.</title>
        <authorList>
            <person name="De Bekker C."/>
            <person name="Evans H.C."/>
            <person name="Brachmann A."/>
            <person name="Hughes D.P."/>
        </authorList>
    </citation>
    <scope>NUCLEOTIDE SEQUENCE [LARGE SCALE GENOMIC DNA]</scope>
    <source>
        <strain evidence="13 14">Map16</strain>
    </source>
</reference>
<feature type="transmembrane region" description="Helical" evidence="10">
    <location>
        <begin position="641"/>
        <end position="659"/>
    </location>
</feature>
<feature type="region of interest" description="Disordered" evidence="9">
    <location>
        <begin position="64"/>
        <end position="315"/>
    </location>
</feature>
<dbReference type="GO" id="GO:0005856">
    <property type="term" value="C:cytoskeleton"/>
    <property type="evidence" value="ECO:0007669"/>
    <property type="project" value="UniProtKB-SubCell"/>
</dbReference>
<keyword evidence="7" id="KW-0009">Actin-binding</keyword>
<keyword evidence="10" id="KW-0472">Membrane</keyword>
<dbReference type="PANTHER" id="PTHR11937">
    <property type="entry name" value="ACTIN"/>
    <property type="match status" value="1"/>
</dbReference>
<comment type="caution">
    <text evidence="13">The sequence shown here is derived from an EMBL/GenBank/DDBJ whole genome shotgun (WGS) entry which is preliminary data.</text>
</comment>